<comment type="caution">
    <text evidence="1">The sequence shown here is derived from an EMBL/GenBank/DDBJ whole genome shotgun (WGS) entry which is preliminary data.</text>
</comment>
<keyword evidence="2" id="KW-1185">Reference proteome</keyword>
<dbReference type="EMBL" id="JABXWT010000002">
    <property type="protein sequence ID" value="NVO55570.1"/>
    <property type="molecule type" value="Genomic_DNA"/>
</dbReference>
<evidence type="ECO:0000313" key="1">
    <source>
        <dbReference type="EMBL" id="NVO55570.1"/>
    </source>
</evidence>
<reference evidence="1 2" key="1">
    <citation type="submission" date="2020-06" db="EMBL/GenBank/DDBJ databases">
        <authorList>
            <person name="Cao W.R."/>
        </authorList>
    </citation>
    <scope>NUCLEOTIDE SEQUENCE [LARGE SCALE GENOMIC DNA]</scope>
    <source>
        <strain evidence="1 2">B1Z28</strain>
    </source>
</reference>
<organism evidence="1 2">
    <name type="scientific">Ruegeria haliotis</name>
    <dbReference type="NCBI Taxonomy" id="2747601"/>
    <lineage>
        <taxon>Bacteria</taxon>
        <taxon>Pseudomonadati</taxon>
        <taxon>Pseudomonadota</taxon>
        <taxon>Alphaproteobacteria</taxon>
        <taxon>Rhodobacterales</taxon>
        <taxon>Roseobacteraceae</taxon>
        <taxon>Ruegeria</taxon>
    </lineage>
</organism>
<name>A0ABX2PN56_9RHOB</name>
<protein>
    <submittedName>
        <fullName evidence="1">Uncharacterized protein</fullName>
    </submittedName>
</protein>
<dbReference type="Proteomes" id="UP000630805">
    <property type="component" value="Unassembled WGS sequence"/>
</dbReference>
<sequence>MEPLICFNSDRFNPTRDEVDEQADDYINPDVFGKELSAFLCQELKKAGHDITFSCAEDWGWYHEVQHDEPFALVFGCANYGDGHMVQFAPKTDYVRKMFKKYHAAPKVNALRETIWNILENAEGISGLHYEKD</sequence>
<proteinExistence type="predicted"/>
<accession>A0ABX2PN56</accession>
<gene>
    <name evidence="1" type="ORF">HW561_07195</name>
</gene>
<evidence type="ECO:0000313" key="2">
    <source>
        <dbReference type="Proteomes" id="UP000630805"/>
    </source>
</evidence>
<dbReference type="RefSeq" id="WP_176863133.1">
    <property type="nucleotide sequence ID" value="NZ_JABXWT010000002.1"/>
</dbReference>